<dbReference type="AlphaFoldDB" id="A0A150JS45"/>
<dbReference type="EMBL" id="LQYG01000099">
    <property type="protein sequence ID" value="KYC60135.1"/>
    <property type="molecule type" value="Genomic_DNA"/>
</dbReference>
<organism evidence="1 2">
    <name type="scientific">Heyndrickxia coagulans</name>
    <name type="common">Weizmannia coagulans</name>
    <dbReference type="NCBI Taxonomy" id="1398"/>
    <lineage>
        <taxon>Bacteria</taxon>
        <taxon>Bacillati</taxon>
        <taxon>Bacillota</taxon>
        <taxon>Bacilli</taxon>
        <taxon>Bacillales</taxon>
        <taxon>Bacillaceae</taxon>
        <taxon>Heyndrickxia</taxon>
    </lineage>
</organism>
<comment type="caution">
    <text evidence="1">The sequence shown here is derived from an EMBL/GenBank/DDBJ whole genome shotgun (WGS) entry which is preliminary data.</text>
</comment>
<evidence type="ECO:0000313" key="1">
    <source>
        <dbReference type="EMBL" id="KYC60135.1"/>
    </source>
</evidence>
<sequence>MHGALKKEVAGGQPLFFASMEAAPALAFGSGKTWESRDLFANPGSCSI</sequence>
<dbReference type="Proteomes" id="UP000075288">
    <property type="component" value="Unassembled WGS sequence"/>
</dbReference>
<accession>A0A150JS45</accession>
<protein>
    <submittedName>
        <fullName evidence="1">Uncharacterized protein</fullName>
    </submittedName>
</protein>
<dbReference type="PATRIC" id="fig|1398.26.peg.1026"/>
<gene>
    <name evidence="1" type="ORF">B4098_3465</name>
</gene>
<proteinExistence type="predicted"/>
<evidence type="ECO:0000313" key="2">
    <source>
        <dbReference type="Proteomes" id="UP000075288"/>
    </source>
</evidence>
<name>A0A150JS45_HEYCO</name>
<reference evidence="1 2" key="1">
    <citation type="submission" date="2016-01" db="EMBL/GenBank/DDBJ databases">
        <title>Genome Sequences of Twelve Sporeforming Bacillus Species Isolated from Foods.</title>
        <authorList>
            <person name="Berendsen E.M."/>
            <person name="Wells-Bennik M.H."/>
            <person name="Krawcyk A.O."/>
            <person name="De Jong A."/>
            <person name="Holsappel S."/>
            <person name="Eijlander R.T."/>
            <person name="Kuipers O.P."/>
        </authorList>
    </citation>
    <scope>NUCLEOTIDE SEQUENCE [LARGE SCALE GENOMIC DNA]</scope>
    <source>
        <strain evidence="1 2">B4098</strain>
    </source>
</reference>